<organism evidence="2 3">
    <name type="scientific">Candidatus Magasanikbacteria bacterium RIFOXYC2_FULL_42_28</name>
    <dbReference type="NCBI Taxonomy" id="1798704"/>
    <lineage>
        <taxon>Bacteria</taxon>
        <taxon>Candidatus Magasanikiibacteriota</taxon>
    </lineage>
</organism>
<dbReference type="EMBL" id="MFQZ01000001">
    <property type="protein sequence ID" value="OGH88763.1"/>
    <property type="molecule type" value="Genomic_DNA"/>
</dbReference>
<proteinExistence type="predicted"/>
<keyword evidence="1" id="KW-0472">Membrane</keyword>
<comment type="caution">
    <text evidence="2">The sequence shown here is derived from an EMBL/GenBank/DDBJ whole genome shotgun (WGS) entry which is preliminary data.</text>
</comment>
<dbReference type="STRING" id="1798704.A3J93_01580"/>
<reference evidence="2 3" key="1">
    <citation type="journal article" date="2016" name="Nat. Commun.">
        <title>Thousands of microbial genomes shed light on interconnected biogeochemical processes in an aquifer system.</title>
        <authorList>
            <person name="Anantharaman K."/>
            <person name="Brown C.T."/>
            <person name="Hug L.A."/>
            <person name="Sharon I."/>
            <person name="Castelle C.J."/>
            <person name="Probst A.J."/>
            <person name="Thomas B.C."/>
            <person name="Singh A."/>
            <person name="Wilkins M.J."/>
            <person name="Karaoz U."/>
            <person name="Brodie E.L."/>
            <person name="Williams K.H."/>
            <person name="Hubbard S.S."/>
            <person name="Banfield J.F."/>
        </authorList>
    </citation>
    <scope>NUCLEOTIDE SEQUENCE [LARGE SCALE GENOMIC DNA]</scope>
</reference>
<dbReference type="Proteomes" id="UP000177907">
    <property type="component" value="Unassembled WGS sequence"/>
</dbReference>
<name>A0A1F6NYG1_9BACT</name>
<accession>A0A1F6NYG1</accession>
<keyword evidence="1" id="KW-1133">Transmembrane helix</keyword>
<dbReference type="AlphaFoldDB" id="A0A1F6NYG1"/>
<sequence>MSRILIGLLIVAISSGLIIKTEWVVENFGTNAWAEAKLGTSGGTRLMVKFLGLAGIFIGFLAITNLHTQFLNATVGSWLVR</sequence>
<keyword evidence="1" id="KW-0812">Transmembrane</keyword>
<gene>
    <name evidence="2" type="ORF">A3J93_01580</name>
</gene>
<evidence type="ECO:0000256" key="1">
    <source>
        <dbReference type="SAM" id="Phobius"/>
    </source>
</evidence>
<evidence type="ECO:0000313" key="2">
    <source>
        <dbReference type="EMBL" id="OGH88763.1"/>
    </source>
</evidence>
<feature type="transmembrane region" description="Helical" evidence="1">
    <location>
        <begin position="46"/>
        <end position="63"/>
    </location>
</feature>
<protein>
    <submittedName>
        <fullName evidence="2">Uncharacterized protein</fullName>
    </submittedName>
</protein>
<evidence type="ECO:0000313" key="3">
    <source>
        <dbReference type="Proteomes" id="UP000177907"/>
    </source>
</evidence>